<dbReference type="PANTHER" id="PTHR44688">
    <property type="entry name" value="DNA-BINDING TRANSCRIPTIONAL ACTIVATOR DEVR_DOSR"/>
    <property type="match status" value="1"/>
</dbReference>
<evidence type="ECO:0000256" key="3">
    <source>
        <dbReference type="ARBA" id="ARBA00023163"/>
    </source>
</evidence>
<dbReference type="PROSITE" id="PS50043">
    <property type="entry name" value="HTH_LUXR_2"/>
    <property type="match status" value="1"/>
</dbReference>
<dbReference type="EMBL" id="JACHEM010000005">
    <property type="protein sequence ID" value="MBB6436029.1"/>
    <property type="molecule type" value="Genomic_DNA"/>
</dbReference>
<dbReference type="InterPro" id="IPR000792">
    <property type="entry name" value="Tscrpt_reg_LuxR_C"/>
</dbReference>
<feature type="region of interest" description="Disordered" evidence="4">
    <location>
        <begin position="51"/>
        <end position="86"/>
    </location>
</feature>
<reference evidence="6 7" key="1">
    <citation type="submission" date="2020-08" db="EMBL/GenBank/DDBJ databases">
        <title>Genomic Encyclopedia of Type Strains, Phase IV (KMG-IV): sequencing the most valuable type-strain genomes for metagenomic binning, comparative biology and taxonomic classification.</title>
        <authorList>
            <person name="Goeker M."/>
        </authorList>
    </citation>
    <scope>NUCLEOTIDE SEQUENCE [LARGE SCALE GENOMIC DNA]</scope>
    <source>
        <strain evidence="6 7">DSM 40141</strain>
    </source>
</reference>
<dbReference type="Gene3D" id="1.10.10.10">
    <property type="entry name" value="Winged helix-like DNA-binding domain superfamily/Winged helix DNA-binding domain"/>
    <property type="match status" value="1"/>
</dbReference>
<organism evidence="6 7">
    <name type="scientific">Streptomyces candidus</name>
    <dbReference type="NCBI Taxonomy" id="67283"/>
    <lineage>
        <taxon>Bacteria</taxon>
        <taxon>Bacillati</taxon>
        <taxon>Actinomycetota</taxon>
        <taxon>Actinomycetes</taxon>
        <taxon>Kitasatosporales</taxon>
        <taxon>Streptomycetaceae</taxon>
        <taxon>Streptomyces</taxon>
    </lineage>
</organism>
<keyword evidence="3" id="KW-0804">Transcription</keyword>
<proteinExistence type="predicted"/>
<dbReference type="PANTHER" id="PTHR44688:SF16">
    <property type="entry name" value="DNA-BINDING TRANSCRIPTIONAL ACTIVATOR DEVR_DOSR"/>
    <property type="match status" value="1"/>
</dbReference>
<evidence type="ECO:0000256" key="4">
    <source>
        <dbReference type="SAM" id="MobiDB-lite"/>
    </source>
</evidence>
<dbReference type="RefSeq" id="WP_221507630.1">
    <property type="nucleotide sequence ID" value="NZ_BNBN01000005.1"/>
</dbReference>
<evidence type="ECO:0000256" key="1">
    <source>
        <dbReference type="ARBA" id="ARBA00023015"/>
    </source>
</evidence>
<dbReference type="CDD" id="cd06170">
    <property type="entry name" value="LuxR_C_like"/>
    <property type="match status" value="1"/>
</dbReference>
<dbReference type="AlphaFoldDB" id="A0A7X0HEA5"/>
<dbReference type="SUPFAM" id="SSF46894">
    <property type="entry name" value="C-terminal effector domain of the bipartite response regulators"/>
    <property type="match status" value="1"/>
</dbReference>
<accession>A0A7X0HEA5</accession>
<dbReference type="GO" id="GO:0006355">
    <property type="term" value="P:regulation of DNA-templated transcription"/>
    <property type="evidence" value="ECO:0007669"/>
    <property type="project" value="InterPro"/>
</dbReference>
<sequence length="149" mass="16609">METRGAHSPEKRTQHADLHRHNLRDLLTAVGRLSETVQQLHSNLAHLLPHGAQLAERVPAPATAPDNRRDPSPVASETPESALSPQEIRVLQLTSRGFSNRQIARALTLSEQTVKNYMSTVFRKIGVQSRTEAAYYWTHRGGQTPNECS</sequence>
<keyword evidence="7" id="KW-1185">Reference proteome</keyword>
<dbReference type="Proteomes" id="UP000540423">
    <property type="component" value="Unassembled WGS sequence"/>
</dbReference>
<name>A0A7X0HEA5_9ACTN</name>
<comment type="caution">
    <text evidence="6">The sequence shown here is derived from an EMBL/GenBank/DDBJ whole genome shotgun (WGS) entry which is preliminary data.</text>
</comment>
<dbReference type="SMART" id="SM00421">
    <property type="entry name" value="HTH_LUXR"/>
    <property type="match status" value="1"/>
</dbReference>
<evidence type="ECO:0000259" key="5">
    <source>
        <dbReference type="PROSITE" id="PS50043"/>
    </source>
</evidence>
<dbReference type="GO" id="GO:0003677">
    <property type="term" value="F:DNA binding"/>
    <property type="evidence" value="ECO:0007669"/>
    <property type="project" value="UniProtKB-KW"/>
</dbReference>
<dbReference type="InterPro" id="IPR016032">
    <property type="entry name" value="Sig_transdc_resp-reg_C-effctor"/>
</dbReference>
<gene>
    <name evidence="6" type="ORF">HNQ79_002492</name>
</gene>
<evidence type="ECO:0000313" key="6">
    <source>
        <dbReference type="EMBL" id="MBB6436029.1"/>
    </source>
</evidence>
<keyword evidence="1" id="KW-0805">Transcription regulation</keyword>
<evidence type="ECO:0000313" key="7">
    <source>
        <dbReference type="Proteomes" id="UP000540423"/>
    </source>
</evidence>
<dbReference type="PRINTS" id="PR00038">
    <property type="entry name" value="HTHLUXR"/>
</dbReference>
<protein>
    <submittedName>
        <fullName evidence="6">DNA-binding NarL/FixJ family response regulator</fullName>
    </submittedName>
</protein>
<feature type="domain" description="HTH luxR-type" evidence="5">
    <location>
        <begin position="76"/>
        <end position="141"/>
    </location>
</feature>
<evidence type="ECO:0000256" key="2">
    <source>
        <dbReference type="ARBA" id="ARBA00023125"/>
    </source>
</evidence>
<keyword evidence="2 6" id="KW-0238">DNA-binding</keyword>
<dbReference type="InterPro" id="IPR036388">
    <property type="entry name" value="WH-like_DNA-bd_sf"/>
</dbReference>
<dbReference type="Pfam" id="PF00196">
    <property type="entry name" value="GerE"/>
    <property type="match status" value="1"/>
</dbReference>
<feature type="region of interest" description="Disordered" evidence="4">
    <location>
        <begin position="1"/>
        <end position="20"/>
    </location>
</feature>